<protein>
    <submittedName>
        <fullName evidence="1">Uncharacterized protein</fullName>
    </submittedName>
</protein>
<evidence type="ECO:0000313" key="2">
    <source>
        <dbReference type="Proteomes" id="UP001589793"/>
    </source>
</evidence>
<dbReference type="Proteomes" id="UP001589793">
    <property type="component" value="Unassembled WGS sequence"/>
</dbReference>
<name>A0ABV6R602_9MICO</name>
<reference evidence="1 2" key="1">
    <citation type="submission" date="2024-09" db="EMBL/GenBank/DDBJ databases">
        <authorList>
            <person name="Sun Q."/>
            <person name="Mori K."/>
        </authorList>
    </citation>
    <scope>NUCLEOTIDE SEQUENCE [LARGE SCALE GENOMIC DNA]</scope>
    <source>
        <strain evidence="1 2">CICC 10874</strain>
    </source>
</reference>
<dbReference type="EMBL" id="JBHLSV010000001">
    <property type="protein sequence ID" value="MFC0672407.1"/>
    <property type="molecule type" value="Genomic_DNA"/>
</dbReference>
<dbReference type="RefSeq" id="WP_376977179.1">
    <property type="nucleotide sequence ID" value="NZ_JBHLSV010000001.1"/>
</dbReference>
<organism evidence="1 2">
    <name type="scientific">Brachybacterium hainanense</name>
    <dbReference type="NCBI Taxonomy" id="1541174"/>
    <lineage>
        <taxon>Bacteria</taxon>
        <taxon>Bacillati</taxon>
        <taxon>Actinomycetota</taxon>
        <taxon>Actinomycetes</taxon>
        <taxon>Micrococcales</taxon>
        <taxon>Dermabacteraceae</taxon>
        <taxon>Brachybacterium</taxon>
    </lineage>
</organism>
<comment type="caution">
    <text evidence="1">The sequence shown here is derived from an EMBL/GenBank/DDBJ whole genome shotgun (WGS) entry which is preliminary data.</text>
</comment>
<accession>A0ABV6R602</accession>
<sequence length="241" mass="25289">MITYDPSTAAFRGPNTEIDGLRDALADPGRGPVAEVLAGLAPEIPPDPGSAALGEALRRPLFTLEVGVSGPGAQHRHRLIAADTGVGVRTSPLKDGLSELAAFPLATLPGGITRLVRFRPGPAPAEDAPTIPVPVDDLGALASSDAAERRRGWDLVGAALDAALPPAADPSWQIVEVRCTWTSVDGTDAEDLSVHLRRGDDHLLVQESDEGMLLVPVTSIRAWESMIHVLPEQSEIAPPRA</sequence>
<keyword evidence="2" id="KW-1185">Reference proteome</keyword>
<gene>
    <name evidence="1" type="ORF">ACFFF6_00400</name>
</gene>
<evidence type="ECO:0000313" key="1">
    <source>
        <dbReference type="EMBL" id="MFC0672407.1"/>
    </source>
</evidence>
<proteinExistence type="predicted"/>